<proteinExistence type="predicted"/>
<evidence type="ECO:0000256" key="1">
    <source>
        <dbReference type="SAM" id="MobiDB-lite"/>
    </source>
</evidence>
<dbReference type="AlphaFoldDB" id="A0A150LHL9"/>
<reference evidence="2 3" key="1">
    <citation type="submission" date="2016-01" db="EMBL/GenBank/DDBJ databases">
        <title>Draft Genome Sequences of Seven Thermophilic Sporeformers Isolated from Foods.</title>
        <authorList>
            <person name="Berendsen E.M."/>
            <person name="Wells-Bennik M.H."/>
            <person name="Krawcyk A.O."/>
            <person name="De Jong A."/>
            <person name="Holsappel S."/>
            <person name="Eijlander R.T."/>
            <person name="Kuipers O.P."/>
        </authorList>
    </citation>
    <scope>NUCLEOTIDE SEQUENCE [LARGE SCALE GENOMIC DNA]</scope>
    <source>
        <strain evidence="2 3">B4135</strain>
    </source>
</reference>
<protein>
    <submittedName>
        <fullName evidence="2">Uncharacterized protein</fullName>
    </submittedName>
</protein>
<dbReference type="EMBL" id="LQYT01000104">
    <property type="protein sequence ID" value="KYD11734.1"/>
    <property type="molecule type" value="Genomic_DNA"/>
</dbReference>
<accession>A0A150LHL9</accession>
<sequence>MTDCFGKRADEAEAPPEGAVRPGVEGLRRLKKAVEYVEENK</sequence>
<feature type="region of interest" description="Disordered" evidence="1">
    <location>
        <begin position="1"/>
        <end position="23"/>
    </location>
</feature>
<name>A0A150LHL9_9BACI</name>
<comment type="caution">
    <text evidence="2">The sequence shown here is derived from an EMBL/GenBank/DDBJ whole genome shotgun (WGS) entry which is preliminary data.</text>
</comment>
<evidence type="ECO:0000313" key="3">
    <source>
        <dbReference type="Proteomes" id="UP000075683"/>
    </source>
</evidence>
<dbReference type="Proteomes" id="UP000075683">
    <property type="component" value="Unassembled WGS sequence"/>
</dbReference>
<feature type="compositionally biased region" description="Basic and acidic residues" evidence="1">
    <location>
        <begin position="1"/>
        <end position="11"/>
    </location>
</feature>
<organism evidence="2 3">
    <name type="scientific">Caldibacillus debilis</name>
    <dbReference type="NCBI Taxonomy" id="301148"/>
    <lineage>
        <taxon>Bacteria</taxon>
        <taxon>Bacillati</taxon>
        <taxon>Bacillota</taxon>
        <taxon>Bacilli</taxon>
        <taxon>Bacillales</taxon>
        <taxon>Bacillaceae</taxon>
        <taxon>Caldibacillus</taxon>
    </lineage>
</organism>
<gene>
    <name evidence="2" type="ORF">B4135_3168</name>
</gene>
<evidence type="ECO:0000313" key="2">
    <source>
        <dbReference type="EMBL" id="KYD11734.1"/>
    </source>
</evidence>